<accession>Q8UZC9</accession>
<organism evidence="2 3">
    <name type="scientific">Macacine gammaherpesvirus 4</name>
    <name type="common">Rhesus lymphocryptovirus</name>
    <dbReference type="NCBI Taxonomy" id="45455"/>
    <lineage>
        <taxon>Viruses</taxon>
        <taxon>Duplodnaviria</taxon>
        <taxon>Heunggongvirae</taxon>
        <taxon>Peploviricota</taxon>
        <taxon>Herviviricetes</taxon>
        <taxon>Herpesvirales</taxon>
        <taxon>Orthoherpesviridae</taxon>
        <taxon>Gammaherpesvirinae</taxon>
        <taxon>Lymphocryptovirus</taxon>
        <taxon>Lymphocryptovirus macacinegamma4</taxon>
    </lineage>
</organism>
<reference evidence="2 3" key="3">
    <citation type="journal article" date="2000" name="J. Clin. Microbiol.">
        <title>Cloning of the rhesus lymphocryptovirus viral capsid antigen and Epstein-Barr virus-encoded small RNA homologues and use in diagnosis of acute and persistent infections.</title>
        <authorList>
            <person name="Rao P."/>
            <person name="Jiang H."/>
            <person name="Wang F."/>
        </authorList>
    </citation>
    <scope>NUCLEOTIDE SEQUENCE [LARGE SCALE GENOMIC DNA]</scope>
    <source>
        <strain evidence="2 3">LCL8664</strain>
    </source>
</reference>
<dbReference type="KEGG" id="vg:2949804"/>
<reference evidence="2 3" key="1">
    <citation type="journal article" date="1996" name="J. Virol.">
        <title>Comparative analysis identifies conserved tumor necrosis factor receptor-associated factor 3 binding sites in the human and simian Epstein-Barr virus oncogene LMP1.</title>
        <authorList>
            <person name="Franken M."/>
            <person name="Devergne O."/>
            <person name="Rosenzweig M."/>
            <person name="Annis B."/>
            <person name="Kieff E."/>
            <person name="Wang F."/>
        </authorList>
    </citation>
    <scope>NUCLEOTIDE SEQUENCE [LARGE SCALE GENOMIC DNA]</scope>
    <source>
        <strain evidence="2 3">LCL8664</strain>
    </source>
</reference>
<dbReference type="GeneID" id="2949804"/>
<name>Q8UZC9_9GAMA</name>
<dbReference type="OrthoDB" id="38785at10239"/>
<dbReference type="Proteomes" id="UP000201521">
    <property type="component" value="Segment"/>
</dbReference>
<protein>
    <submittedName>
        <fullName evidence="2">BNLF2b</fullName>
    </submittedName>
</protein>
<evidence type="ECO:0000256" key="1">
    <source>
        <dbReference type="SAM" id="MobiDB-lite"/>
    </source>
</evidence>
<evidence type="ECO:0000313" key="3">
    <source>
        <dbReference type="Proteomes" id="UP000201521"/>
    </source>
</evidence>
<reference evidence="2 3" key="2">
    <citation type="journal article" date="1999" name="J. Virol.">
        <title>Strong selective pressure for evolution of an Epstein-Barr virus LMP2B homologue in the rhesus lymphocryptovirus.</title>
        <authorList>
            <person name="Rivailler P."/>
            <person name="Quink C."/>
            <person name="Wang F."/>
        </authorList>
    </citation>
    <scope>NUCLEOTIDE SEQUENCE [LARGE SCALE GENOMIC DNA]</scope>
    <source>
        <strain evidence="2 3">LCL8664</strain>
    </source>
</reference>
<dbReference type="RefSeq" id="YP_068015.1">
    <property type="nucleotide sequence ID" value="NC_006146.1"/>
</dbReference>
<evidence type="ECO:0000313" key="2">
    <source>
        <dbReference type="EMBL" id="AAK95482.1"/>
    </source>
</evidence>
<feature type="compositionally biased region" description="Basic and acidic residues" evidence="1">
    <location>
        <begin position="24"/>
        <end position="37"/>
    </location>
</feature>
<proteinExistence type="predicted"/>
<reference evidence="2 3" key="4">
    <citation type="journal article" date="2000" name="J. Virol.">
        <title>Structural, functional, and genetic comparisons of Epstein-Barr virus nuclear antigen 3A, 3B, and 3C homologues encoded by the rhesus lymphocryptovirus.</title>
        <authorList>
            <person name="Jiang H."/>
            <person name="Cho Y.G."/>
            <person name="Wang F."/>
        </authorList>
    </citation>
    <scope>NUCLEOTIDE SEQUENCE [LARGE SCALE GENOMIC DNA]</scope>
    <source>
        <strain evidence="2 3">LCL8664</strain>
    </source>
</reference>
<reference evidence="2 3" key="5">
    <citation type="journal article" date="2002" name="J. Virol.">
        <title>Complete nucleotide sequence of the rhesus lymphocryptovirus: genetic validation for an Epstein-Barr virus animal model.</title>
        <authorList>
            <person name="Rivailler P."/>
            <person name="Jiang H."/>
            <person name="Cho Y.G."/>
            <person name="Quink C."/>
            <person name="Wang F."/>
        </authorList>
    </citation>
    <scope>NUCLEOTIDE SEQUENCE [LARGE SCALE GENOMIC DNA]</scope>
    <source>
        <strain evidence="2 3">LCL8664</strain>
    </source>
</reference>
<feature type="region of interest" description="Disordered" evidence="1">
    <location>
        <begin position="17"/>
        <end position="57"/>
    </location>
</feature>
<sequence>MAPGRHLSDLCSRLRRSLRRMSKRPKEEAEEKGDPGKGRPPTPMPTSQHLRRRNALGGGARQDCEDCIYRWHPLDPALGVSGKNLDLLSLRCELGWYD</sequence>
<keyword evidence="3" id="KW-1185">Reference proteome</keyword>
<dbReference type="EMBL" id="AY037858">
    <property type="protein sequence ID" value="AAK95482.1"/>
    <property type="molecule type" value="Genomic_DNA"/>
</dbReference>